<protein>
    <submittedName>
        <fullName evidence="2">Helix-turn-helix domain-containing protein</fullName>
    </submittedName>
</protein>
<dbReference type="Pfam" id="PF13560">
    <property type="entry name" value="HTH_31"/>
    <property type="match status" value="1"/>
</dbReference>
<reference evidence="2 3" key="1">
    <citation type="submission" date="2019-05" db="EMBL/GenBank/DDBJ databases">
        <title>Draft genome sequence of Nonomuraea turkmeniaca DSM 43926.</title>
        <authorList>
            <person name="Saricaoglu S."/>
            <person name="Isik K."/>
        </authorList>
    </citation>
    <scope>NUCLEOTIDE SEQUENCE [LARGE SCALE GENOMIC DNA]</scope>
    <source>
        <strain evidence="2 3">DSM 43926</strain>
    </source>
</reference>
<dbReference type="GO" id="GO:0003677">
    <property type="term" value="F:DNA binding"/>
    <property type="evidence" value="ECO:0007669"/>
    <property type="project" value="InterPro"/>
</dbReference>
<evidence type="ECO:0000313" key="3">
    <source>
        <dbReference type="Proteomes" id="UP000309128"/>
    </source>
</evidence>
<dbReference type="CDD" id="cd00093">
    <property type="entry name" value="HTH_XRE"/>
    <property type="match status" value="1"/>
</dbReference>
<dbReference type="RefSeq" id="WP_138665120.1">
    <property type="nucleotide sequence ID" value="NZ_VCKY01000014.1"/>
</dbReference>
<comment type="caution">
    <text evidence="2">The sequence shown here is derived from an EMBL/GenBank/DDBJ whole genome shotgun (WGS) entry which is preliminary data.</text>
</comment>
<sequence length="282" mass="31277">MRTSPSSSAQQARQGIAQRLREIRLDAGLTARTVARMAGWHESKASKIEHGRTVPSESDIRAWCAACRAEDQAPELIAASRAADLMYVEWKRLQRTGLRQLQLSKIKMYEQVRHFRVYCSNVVPGLFQTPAYAEALLSSIAAFRDAPNDVTEAVAARVARARFLHEGNHRFAVLVEEWVLRSRIGDAEVMAGQLGHLLAIMSLPSVSLGIIPQDDGRRMWPVEAFNIFDDTLVQVELLTAEINVSQPSEIAQYIRGFNHLSELAVYGTAARQLIASAIAELG</sequence>
<dbReference type="Proteomes" id="UP000309128">
    <property type="component" value="Unassembled WGS sequence"/>
</dbReference>
<keyword evidence="3" id="KW-1185">Reference proteome</keyword>
<dbReference type="InterPro" id="IPR001387">
    <property type="entry name" value="Cro/C1-type_HTH"/>
</dbReference>
<dbReference type="Gene3D" id="1.10.260.40">
    <property type="entry name" value="lambda repressor-like DNA-binding domains"/>
    <property type="match status" value="1"/>
</dbReference>
<dbReference type="Pfam" id="PF19054">
    <property type="entry name" value="DUF5753"/>
    <property type="match status" value="1"/>
</dbReference>
<gene>
    <name evidence="2" type="ORF">ETD86_06135</name>
</gene>
<dbReference type="PROSITE" id="PS50943">
    <property type="entry name" value="HTH_CROC1"/>
    <property type="match status" value="1"/>
</dbReference>
<dbReference type="SUPFAM" id="SSF47413">
    <property type="entry name" value="lambda repressor-like DNA-binding domains"/>
    <property type="match status" value="1"/>
</dbReference>
<proteinExistence type="predicted"/>
<feature type="domain" description="HTH cro/C1-type" evidence="1">
    <location>
        <begin position="20"/>
        <end position="76"/>
    </location>
</feature>
<dbReference type="OrthoDB" id="4966777at2"/>
<name>A0A5S4FT11_9ACTN</name>
<dbReference type="InterPro" id="IPR010982">
    <property type="entry name" value="Lambda_DNA-bd_dom_sf"/>
</dbReference>
<evidence type="ECO:0000259" key="1">
    <source>
        <dbReference type="PROSITE" id="PS50943"/>
    </source>
</evidence>
<dbReference type="SMART" id="SM00530">
    <property type="entry name" value="HTH_XRE"/>
    <property type="match status" value="1"/>
</dbReference>
<dbReference type="InterPro" id="IPR043917">
    <property type="entry name" value="DUF5753"/>
</dbReference>
<accession>A0A5S4FT11</accession>
<dbReference type="EMBL" id="VCKY01000014">
    <property type="protein sequence ID" value="TMR23907.1"/>
    <property type="molecule type" value="Genomic_DNA"/>
</dbReference>
<organism evidence="2 3">
    <name type="scientific">Nonomuraea turkmeniaca</name>
    <dbReference type="NCBI Taxonomy" id="103838"/>
    <lineage>
        <taxon>Bacteria</taxon>
        <taxon>Bacillati</taxon>
        <taxon>Actinomycetota</taxon>
        <taxon>Actinomycetes</taxon>
        <taxon>Streptosporangiales</taxon>
        <taxon>Streptosporangiaceae</taxon>
        <taxon>Nonomuraea</taxon>
    </lineage>
</organism>
<dbReference type="AlphaFoldDB" id="A0A5S4FT11"/>
<evidence type="ECO:0000313" key="2">
    <source>
        <dbReference type="EMBL" id="TMR23907.1"/>
    </source>
</evidence>